<keyword evidence="1" id="KW-0472">Membrane</keyword>
<reference evidence="2 3" key="1">
    <citation type="submission" date="2018-06" db="EMBL/GenBank/DDBJ databases">
        <title>Comparative genomics reveals the genomic features of Rhizophagus irregularis, R. cerebriforme, R. diaphanum and Gigaspora rosea, and their symbiotic lifestyle signature.</title>
        <authorList>
            <person name="Morin E."/>
            <person name="San Clemente H."/>
            <person name="Chen E.C.H."/>
            <person name="De La Providencia I."/>
            <person name="Hainaut M."/>
            <person name="Kuo A."/>
            <person name="Kohler A."/>
            <person name="Murat C."/>
            <person name="Tang N."/>
            <person name="Roy S."/>
            <person name="Loubradou J."/>
            <person name="Henrissat B."/>
            <person name="Grigoriev I.V."/>
            <person name="Corradi N."/>
            <person name="Roux C."/>
            <person name="Martin F.M."/>
        </authorList>
    </citation>
    <scope>NUCLEOTIDE SEQUENCE [LARGE SCALE GENOMIC DNA]</scope>
    <source>
        <strain evidence="2 3">DAOM 194757</strain>
    </source>
</reference>
<dbReference type="AlphaFoldDB" id="A0A397U7D0"/>
<dbReference type="Proteomes" id="UP000266673">
    <property type="component" value="Unassembled WGS sequence"/>
</dbReference>
<protein>
    <submittedName>
        <fullName evidence="2">Uncharacterized protein</fullName>
    </submittedName>
</protein>
<keyword evidence="3" id="KW-1185">Reference proteome</keyword>
<keyword evidence="1" id="KW-0812">Transmembrane</keyword>
<gene>
    <name evidence="2" type="ORF">C2G38_2116869</name>
</gene>
<name>A0A397U7D0_9GLOM</name>
<evidence type="ECO:0000313" key="3">
    <source>
        <dbReference type="Proteomes" id="UP000266673"/>
    </source>
</evidence>
<accession>A0A397U7D0</accession>
<evidence type="ECO:0000313" key="2">
    <source>
        <dbReference type="EMBL" id="RIB06114.1"/>
    </source>
</evidence>
<organism evidence="2 3">
    <name type="scientific">Gigaspora rosea</name>
    <dbReference type="NCBI Taxonomy" id="44941"/>
    <lineage>
        <taxon>Eukaryota</taxon>
        <taxon>Fungi</taxon>
        <taxon>Fungi incertae sedis</taxon>
        <taxon>Mucoromycota</taxon>
        <taxon>Glomeromycotina</taxon>
        <taxon>Glomeromycetes</taxon>
        <taxon>Diversisporales</taxon>
        <taxon>Gigasporaceae</taxon>
        <taxon>Gigaspora</taxon>
    </lineage>
</organism>
<sequence>MIVLHINDVLTYNVSTYIRMYVHLMILKSEFINDLHKCFYVYLYTYNFFLFAFKFIHDFILG</sequence>
<comment type="caution">
    <text evidence="2">The sequence shown here is derived from an EMBL/GenBank/DDBJ whole genome shotgun (WGS) entry which is preliminary data.</text>
</comment>
<dbReference type="EMBL" id="QKWP01001867">
    <property type="protein sequence ID" value="RIB06114.1"/>
    <property type="molecule type" value="Genomic_DNA"/>
</dbReference>
<feature type="transmembrane region" description="Helical" evidence="1">
    <location>
        <begin position="39"/>
        <end position="56"/>
    </location>
</feature>
<evidence type="ECO:0000256" key="1">
    <source>
        <dbReference type="SAM" id="Phobius"/>
    </source>
</evidence>
<keyword evidence="1" id="KW-1133">Transmembrane helix</keyword>
<proteinExistence type="predicted"/>